<dbReference type="InterPro" id="IPR025269">
    <property type="entry name" value="SAM-like_dom"/>
</dbReference>
<evidence type="ECO:0000256" key="3">
    <source>
        <dbReference type="ARBA" id="ARBA00023172"/>
    </source>
</evidence>
<dbReference type="Pfam" id="PF13102">
    <property type="entry name" value="Phage_int_SAM_5"/>
    <property type="match status" value="1"/>
</dbReference>
<keyword evidence="1" id="KW-0229">DNA integration</keyword>
<dbReference type="InterPro" id="IPR044068">
    <property type="entry name" value="CB"/>
</dbReference>
<dbReference type="InterPro" id="IPR013762">
    <property type="entry name" value="Integrase-like_cat_sf"/>
</dbReference>
<organism evidence="6 7">
    <name type="scientific">Autumnicola tepida</name>
    <dbReference type="NCBI Taxonomy" id="3075595"/>
    <lineage>
        <taxon>Bacteria</taxon>
        <taxon>Pseudomonadati</taxon>
        <taxon>Bacteroidota</taxon>
        <taxon>Flavobacteriia</taxon>
        <taxon>Flavobacteriales</taxon>
        <taxon>Flavobacteriaceae</taxon>
        <taxon>Autumnicola</taxon>
    </lineage>
</organism>
<name>A0ABU3CEN0_9FLAO</name>
<comment type="caution">
    <text evidence="6">The sequence shown here is derived from an EMBL/GenBank/DDBJ whole genome shotgun (WGS) entry which is preliminary data.</text>
</comment>
<gene>
    <name evidence="6" type="ORF">RM553_18110</name>
</gene>
<evidence type="ECO:0000256" key="1">
    <source>
        <dbReference type="ARBA" id="ARBA00022908"/>
    </source>
</evidence>
<proteinExistence type="predicted"/>
<dbReference type="Gene3D" id="1.10.150.130">
    <property type="match status" value="1"/>
</dbReference>
<evidence type="ECO:0000256" key="2">
    <source>
        <dbReference type="ARBA" id="ARBA00023125"/>
    </source>
</evidence>
<feature type="domain" description="Core-binding (CB)" evidence="5">
    <location>
        <begin position="101"/>
        <end position="185"/>
    </location>
</feature>
<sequence>MAIIKPILRKKSNKHNQFPIAIRITKNRKSSYIFIDQYIEEKYWDSKNQRVKQSHPNSTRLNYLIITKMANCNEKLLEIEYSKNPKSLKKIKETIVSKHRMDFGSVADIYLNNIISRKKLNQYITDKNRIEQFKIFCSNSDLEFHEIDCSLLQKFENFLLYEKKRSKRTVANYMICLRTIYNLAISKNYADRNHYPFGKGKYQIRIPESQKIGLSIKEVKQLEGIQGLTQAQQHALNVWLLSFYFAGIRITDVIQLKWSDFVDDRLNYRMNKNKKLVSMKVPVKAQQLLTLYEINKKKDEDLVFP</sequence>
<dbReference type="InterPro" id="IPR010998">
    <property type="entry name" value="Integrase_recombinase_N"/>
</dbReference>
<protein>
    <submittedName>
        <fullName evidence="6">Site-specific integrase</fullName>
    </submittedName>
</protein>
<evidence type="ECO:0000313" key="6">
    <source>
        <dbReference type="EMBL" id="MDT0644761.1"/>
    </source>
</evidence>
<keyword evidence="3" id="KW-0233">DNA recombination</keyword>
<evidence type="ECO:0000256" key="4">
    <source>
        <dbReference type="PROSITE-ProRule" id="PRU01248"/>
    </source>
</evidence>
<dbReference type="Pfam" id="PF17293">
    <property type="entry name" value="Arm-DNA-bind_5"/>
    <property type="match status" value="1"/>
</dbReference>
<keyword evidence="2 4" id="KW-0238">DNA-binding</keyword>
<dbReference type="RefSeq" id="WP_311536374.1">
    <property type="nucleotide sequence ID" value="NZ_JAVRHQ010000033.1"/>
</dbReference>
<evidence type="ECO:0000313" key="7">
    <source>
        <dbReference type="Proteomes" id="UP001262889"/>
    </source>
</evidence>
<dbReference type="EMBL" id="JAVRHQ010000033">
    <property type="protein sequence ID" value="MDT0644761.1"/>
    <property type="molecule type" value="Genomic_DNA"/>
</dbReference>
<dbReference type="InterPro" id="IPR035386">
    <property type="entry name" value="Arm-DNA-bind_5"/>
</dbReference>
<reference evidence="6 7" key="1">
    <citation type="submission" date="2023-09" db="EMBL/GenBank/DDBJ databases">
        <authorList>
            <person name="Rey-Velasco X."/>
        </authorList>
    </citation>
    <scope>NUCLEOTIDE SEQUENCE [LARGE SCALE GENOMIC DNA]</scope>
    <source>
        <strain evidence="6 7">F363</strain>
    </source>
</reference>
<dbReference type="InterPro" id="IPR011010">
    <property type="entry name" value="DNA_brk_join_enz"/>
</dbReference>
<dbReference type="Proteomes" id="UP001262889">
    <property type="component" value="Unassembled WGS sequence"/>
</dbReference>
<dbReference type="Gene3D" id="1.10.443.10">
    <property type="entry name" value="Intergrase catalytic core"/>
    <property type="match status" value="1"/>
</dbReference>
<evidence type="ECO:0000259" key="5">
    <source>
        <dbReference type="PROSITE" id="PS51900"/>
    </source>
</evidence>
<accession>A0ABU3CEN0</accession>
<dbReference type="SUPFAM" id="SSF56349">
    <property type="entry name" value="DNA breaking-rejoining enzymes"/>
    <property type="match status" value="1"/>
</dbReference>
<dbReference type="PROSITE" id="PS51900">
    <property type="entry name" value="CB"/>
    <property type="match status" value="1"/>
</dbReference>
<keyword evidence="7" id="KW-1185">Reference proteome</keyword>